<evidence type="ECO:0000313" key="2">
    <source>
        <dbReference type="EMBL" id="TQE42814.1"/>
    </source>
</evidence>
<reference evidence="2 3" key="1">
    <citation type="submission" date="2019-06" db="EMBL/GenBank/DDBJ databases">
        <title>Draft genome of C. phoceense Strain 272.</title>
        <authorList>
            <person name="Pacheco L.G.C."/>
            <person name="Barberis C.M."/>
            <person name="Almuzara M.N."/>
            <person name="Traglia G.M."/>
            <person name="Santos C.S."/>
            <person name="Rocha D.J.P.G."/>
            <person name="Aguiar E.R.G.R."/>
            <person name="Vay C.A."/>
        </authorList>
    </citation>
    <scope>NUCLEOTIDE SEQUENCE [LARGE SCALE GENOMIC DNA]</scope>
    <source>
        <strain evidence="2 3">272</strain>
    </source>
</reference>
<keyword evidence="3" id="KW-1185">Reference proteome</keyword>
<comment type="caution">
    <text evidence="2">The sequence shown here is derived from an EMBL/GenBank/DDBJ whole genome shotgun (WGS) entry which is preliminary data.</text>
</comment>
<accession>A0A540R5X4</accession>
<proteinExistence type="predicted"/>
<feature type="region of interest" description="Disordered" evidence="1">
    <location>
        <begin position="108"/>
        <end position="147"/>
    </location>
</feature>
<dbReference type="Proteomes" id="UP000318080">
    <property type="component" value="Unassembled WGS sequence"/>
</dbReference>
<dbReference type="STRING" id="1686286.GCA_900092335_01380"/>
<evidence type="ECO:0000256" key="1">
    <source>
        <dbReference type="SAM" id="MobiDB-lite"/>
    </source>
</evidence>
<dbReference type="EMBL" id="VHIR01000017">
    <property type="protein sequence ID" value="TQE42814.1"/>
    <property type="molecule type" value="Genomic_DNA"/>
</dbReference>
<gene>
    <name evidence="2" type="ORF">EJK80_10505</name>
</gene>
<protein>
    <submittedName>
        <fullName evidence="2">Uncharacterized protein</fullName>
    </submittedName>
</protein>
<evidence type="ECO:0000313" key="3">
    <source>
        <dbReference type="Proteomes" id="UP000318080"/>
    </source>
</evidence>
<feature type="compositionally biased region" description="Low complexity" evidence="1">
    <location>
        <begin position="115"/>
        <end position="130"/>
    </location>
</feature>
<organism evidence="2 3">
    <name type="scientific">Corynebacterium phoceense</name>
    <dbReference type="NCBI Taxonomy" id="1686286"/>
    <lineage>
        <taxon>Bacteria</taxon>
        <taxon>Bacillati</taxon>
        <taxon>Actinomycetota</taxon>
        <taxon>Actinomycetes</taxon>
        <taxon>Mycobacteriales</taxon>
        <taxon>Corynebacteriaceae</taxon>
        <taxon>Corynebacterium</taxon>
    </lineage>
</organism>
<dbReference type="InterPro" id="IPR046039">
    <property type="entry name" value="DUF5997"/>
</dbReference>
<dbReference type="AlphaFoldDB" id="A0A540R5X4"/>
<dbReference type="Pfam" id="PF19460">
    <property type="entry name" value="DUF5997"/>
    <property type="match status" value="1"/>
</dbReference>
<sequence>MTQPTSQPSGTAMRPQTAAKKLGIYLPATPEEFQNGAITHAQLRELQDNPPQWLVTLRQEGPHPRPVVAQKLGISVNAMKKNDMDRPLTTAEIKALLDEAPEWLTAARKQHAEQRAGAADAPAAERPAPGTAVGPSVAHRATETDED</sequence>
<name>A0A540R5X4_9CORY</name>